<feature type="non-terminal residue" evidence="1">
    <location>
        <position position="102"/>
    </location>
</feature>
<sequence>QYRSMNFEVPSEQQLISKFIKPAPNGSWKDGVQWKSQIIYYQESVKINKNNTLECVGHCAVLRIHSTRRNIRYETINLCFFSGNNIRRNMRYKTISCCLFSG</sequence>
<name>A0AAD8EEM7_DIPPU</name>
<gene>
    <name evidence="1" type="ORF">L9F63_028358</name>
</gene>
<organism evidence="1 2">
    <name type="scientific">Diploptera punctata</name>
    <name type="common">Pacific beetle cockroach</name>
    <dbReference type="NCBI Taxonomy" id="6984"/>
    <lineage>
        <taxon>Eukaryota</taxon>
        <taxon>Metazoa</taxon>
        <taxon>Ecdysozoa</taxon>
        <taxon>Arthropoda</taxon>
        <taxon>Hexapoda</taxon>
        <taxon>Insecta</taxon>
        <taxon>Pterygota</taxon>
        <taxon>Neoptera</taxon>
        <taxon>Polyneoptera</taxon>
        <taxon>Dictyoptera</taxon>
        <taxon>Blattodea</taxon>
        <taxon>Blaberoidea</taxon>
        <taxon>Blaberidae</taxon>
        <taxon>Diplopterinae</taxon>
        <taxon>Diploptera</taxon>
    </lineage>
</organism>
<feature type="non-terminal residue" evidence="1">
    <location>
        <position position="1"/>
    </location>
</feature>
<reference evidence="1" key="2">
    <citation type="submission" date="2023-05" db="EMBL/GenBank/DDBJ databases">
        <authorList>
            <person name="Fouks B."/>
        </authorList>
    </citation>
    <scope>NUCLEOTIDE SEQUENCE</scope>
    <source>
        <strain evidence="1">Stay&amp;Tobe</strain>
        <tissue evidence="1">Testes</tissue>
    </source>
</reference>
<proteinExistence type="predicted"/>
<accession>A0AAD8EEM7</accession>
<protein>
    <submittedName>
        <fullName evidence="1">Uncharacterized protein</fullName>
    </submittedName>
</protein>
<reference evidence="1" key="1">
    <citation type="journal article" date="2023" name="IScience">
        <title>Live-bearing cockroach genome reveals convergent evolutionary mechanisms linked to viviparity in insects and beyond.</title>
        <authorList>
            <person name="Fouks B."/>
            <person name="Harrison M.C."/>
            <person name="Mikhailova A.A."/>
            <person name="Marchal E."/>
            <person name="English S."/>
            <person name="Carruthers M."/>
            <person name="Jennings E.C."/>
            <person name="Chiamaka E.L."/>
            <person name="Frigard R.A."/>
            <person name="Pippel M."/>
            <person name="Attardo G.M."/>
            <person name="Benoit J.B."/>
            <person name="Bornberg-Bauer E."/>
            <person name="Tobe S.S."/>
        </authorList>
    </citation>
    <scope>NUCLEOTIDE SEQUENCE</scope>
    <source>
        <strain evidence="1">Stay&amp;Tobe</strain>
    </source>
</reference>
<evidence type="ECO:0000313" key="2">
    <source>
        <dbReference type="Proteomes" id="UP001233999"/>
    </source>
</evidence>
<dbReference type="EMBL" id="JASPKZ010006748">
    <property type="protein sequence ID" value="KAJ9587069.1"/>
    <property type="molecule type" value="Genomic_DNA"/>
</dbReference>
<dbReference type="Proteomes" id="UP001233999">
    <property type="component" value="Unassembled WGS sequence"/>
</dbReference>
<evidence type="ECO:0000313" key="1">
    <source>
        <dbReference type="EMBL" id="KAJ9587069.1"/>
    </source>
</evidence>
<keyword evidence="2" id="KW-1185">Reference proteome</keyword>
<comment type="caution">
    <text evidence="1">The sequence shown here is derived from an EMBL/GenBank/DDBJ whole genome shotgun (WGS) entry which is preliminary data.</text>
</comment>
<dbReference type="AlphaFoldDB" id="A0AAD8EEM7"/>